<comment type="caution">
    <text evidence="5">The sequence shown here is derived from an EMBL/GenBank/DDBJ whole genome shotgun (WGS) entry which is preliminary data.</text>
</comment>
<evidence type="ECO:0000259" key="4">
    <source>
        <dbReference type="SMART" id="SM00415"/>
    </source>
</evidence>
<dbReference type="PANTHER" id="PTHR10015:SF206">
    <property type="entry name" value="HSF-TYPE DNA-BINDING DOMAIN-CONTAINING PROTEIN"/>
    <property type="match status" value="1"/>
</dbReference>
<reference evidence="5" key="1">
    <citation type="journal article" date="2021" name="Sci. Rep.">
        <title>Diploid genomic architecture of Nitzschia inconspicua, an elite biomass production diatom.</title>
        <authorList>
            <person name="Oliver A."/>
            <person name="Podell S."/>
            <person name="Pinowska A."/>
            <person name="Traller J.C."/>
            <person name="Smith S.R."/>
            <person name="McClure R."/>
            <person name="Beliaev A."/>
            <person name="Bohutskyi P."/>
            <person name="Hill E.A."/>
            <person name="Rabines A."/>
            <person name="Zheng H."/>
            <person name="Allen L.Z."/>
            <person name="Kuo A."/>
            <person name="Grigoriev I.V."/>
            <person name="Allen A.E."/>
            <person name="Hazlebeck D."/>
            <person name="Allen E.E."/>
        </authorList>
    </citation>
    <scope>NUCLEOTIDE SEQUENCE</scope>
    <source>
        <strain evidence="5">Hildebrandi</strain>
    </source>
</reference>
<feature type="region of interest" description="Disordered" evidence="3">
    <location>
        <begin position="68"/>
        <end position="140"/>
    </location>
</feature>
<proteinExistence type="inferred from homology"/>
<comment type="similarity">
    <text evidence="2">Belongs to the HSF family.</text>
</comment>
<dbReference type="FunFam" id="1.10.10.10:FF:000479">
    <property type="entry name" value="Predicted protein"/>
    <property type="match status" value="1"/>
</dbReference>
<dbReference type="Pfam" id="PF00447">
    <property type="entry name" value="HSF_DNA-bind"/>
    <property type="match status" value="1"/>
</dbReference>
<evidence type="ECO:0000256" key="1">
    <source>
        <dbReference type="ARBA" id="ARBA00023125"/>
    </source>
</evidence>
<evidence type="ECO:0000313" key="5">
    <source>
        <dbReference type="EMBL" id="KAG7348079.1"/>
    </source>
</evidence>
<feature type="compositionally biased region" description="Polar residues" evidence="3">
    <location>
        <begin position="129"/>
        <end position="139"/>
    </location>
</feature>
<dbReference type="Proteomes" id="UP000693970">
    <property type="component" value="Unassembled WGS sequence"/>
</dbReference>
<evidence type="ECO:0000256" key="2">
    <source>
        <dbReference type="RuleBase" id="RU004020"/>
    </source>
</evidence>
<name>A0A9K3KQH9_9STRA</name>
<feature type="compositionally biased region" description="Basic residues" evidence="3">
    <location>
        <begin position="83"/>
        <end position="92"/>
    </location>
</feature>
<dbReference type="AlphaFoldDB" id="A0A9K3KQH9"/>
<reference evidence="5" key="2">
    <citation type="submission" date="2021-04" db="EMBL/GenBank/DDBJ databases">
        <authorList>
            <person name="Podell S."/>
        </authorList>
    </citation>
    <scope>NUCLEOTIDE SEQUENCE</scope>
    <source>
        <strain evidence="5">Hildebrandi</strain>
    </source>
</reference>
<evidence type="ECO:0000313" key="6">
    <source>
        <dbReference type="Proteomes" id="UP000693970"/>
    </source>
</evidence>
<accession>A0A9K3KQH9</accession>
<dbReference type="SMART" id="SM00415">
    <property type="entry name" value="HSF"/>
    <property type="match status" value="1"/>
</dbReference>
<dbReference type="GO" id="GO:0043565">
    <property type="term" value="F:sequence-specific DNA binding"/>
    <property type="evidence" value="ECO:0007669"/>
    <property type="project" value="InterPro"/>
</dbReference>
<evidence type="ECO:0000256" key="3">
    <source>
        <dbReference type="SAM" id="MobiDB-lite"/>
    </source>
</evidence>
<gene>
    <name evidence="5" type="ORF">IV203_016784</name>
</gene>
<keyword evidence="1 5" id="KW-0238">DNA-binding</keyword>
<organism evidence="5 6">
    <name type="scientific">Nitzschia inconspicua</name>
    <dbReference type="NCBI Taxonomy" id="303405"/>
    <lineage>
        <taxon>Eukaryota</taxon>
        <taxon>Sar</taxon>
        <taxon>Stramenopiles</taxon>
        <taxon>Ochrophyta</taxon>
        <taxon>Bacillariophyta</taxon>
        <taxon>Bacillariophyceae</taxon>
        <taxon>Bacillariophycidae</taxon>
        <taxon>Bacillariales</taxon>
        <taxon>Bacillariaceae</taxon>
        <taxon>Nitzschia</taxon>
    </lineage>
</organism>
<dbReference type="InterPro" id="IPR000232">
    <property type="entry name" value="HSF_DNA-bd"/>
</dbReference>
<protein>
    <submittedName>
        <fullName evidence="5">HSF-type DNA-binding protein</fullName>
    </submittedName>
</protein>
<feature type="compositionally biased region" description="Basic and acidic residues" evidence="3">
    <location>
        <begin position="99"/>
        <end position="116"/>
    </location>
</feature>
<dbReference type="OrthoDB" id="60033at2759"/>
<feature type="domain" description="HSF-type DNA-binding" evidence="4">
    <location>
        <begin position="136"/>
        <end position="234"/>
    </location>
</feature>
<dbReference type="EMBL" id="JAGRRH010000020">
    <property type="protein sequence ID" value="KAG7348079.1"/>
    <property type="molecule type" value="Genomic_DNA"/>
</dbReference>
<dbReference type="PANTHER" id="PTHR10015">
    <property type="entry name" value="HEAT SHOCK TRANSCRIPTION FACTOR"/>
    <property type="match status" value="1"/>
</dbReference>
<dbReference type="GO" id="GO:0003700">
    <property type="term" value="F:DNA-binding transcription factor activity"/>
    <property type="evidence" value="ECO:0007669"/>
    <property type="project" value="InterPro"/>
</dbReference>
<sequence>MCITNFVKRNSACPVNVSVNPALALSKTPSLISQRLHGNFLPILASTPVAKPATGPAVVHNNGTTAFYGSGNQHYSSSEMSKNKPKRRRKPQKPGLTAKKNERHFVKHDYHDHAFDTDESDDDEERSSGTNKPCNTSPTFPMKLHSVLERVEAEGLSHIVSWQPHGRCFCIHKTKEFVEIILPTYLRQGKLTSFQRQLNLYGYQRLTRGKDAGAYYHELFLRGKSNLTKRMRRTKIKGTKFKAASNPEQEPDFYTMPPVTAVPQVSDESSADSDSHHNKNNPFNGTMAMHLGSMLEFNSTSRFEPIPLQVAPPRISHTPIQPYPLFSATVNNNYNVLTVNTPQVASDLTSVGAPTVASAMNWGDARDTSVSSAIMGGFNTSCGSMTLPTSSTADRVLDDAVDELFNSADAISDGIANLDDLWDPVGFEEAEGVGQIETDLQLGNLLESFLEQN</sequence>
<keyword evidence="6" id="KW-1185">Reference proteome</keyword>
<feature type="compositionally biased region" description="Polar residues" evidence="3">
    <location>
        <begin position="68"/>
        <end position="80"/>
    </location>
</feature>